<organism evidence="3 4">
    <name type="scientific">Dactylonectria macrodidyma</name>
    <dbReference type="NCBI Taxonomy" id="307937"/>
    <lineage>
        <taxon>Eukaryota</taxon>
        <taxon>Fungi</taxon>
        <taxon>Dikarya</taxon>
        <taxon>Ascomycota</taxon>
        <taxon>Pezizomycotina</taxon>
        <taxon>Sordariomycetes</taxon>
        <taxon>Hypocreomycetidae</taxon>
        <taxon>Hypocreales</taxon>
        <taxon>Nectriaceae</taxon>
        <taxon>Dactylonectria</taxon>
    </lineage>
</organism>
<dbReference type="AlphaFoldDB" id="A0A9P9DSP4"/>
<dbReference type="Proteomes" id="UP000738349">
    <property type="component" value="Unassembled WGS sequence"/>
</dbReference>
<dbReference type="PANTHER" id="PTHR43084:SF1">
    <property type="entry name" value="PERSULFIDE DIOXYGENASE ETHE1, MITOCHONDRIAL"/>
    <property type="match status" value="1"/>
</dbReference>
<keyword evidence="4" id="KW-1185">Reference proteome</keyword>
<dbReference type="PANTHER" id="PTHR43084">
    <property type="entry name" value="PERSULFIDE DIOXYGENASE ETHE1"/>
    <property type="match status" value="1"/>
</dbReference>
<dbReference type="GO" id="GO:0046872">
    <property type="term" value="F:metal ion binding"/>
    <property type="evidence" value="ECO:0007669"/>
    <property type="project" value="UniProtKB-KW"/>
</dbReference>
<protein>
    <submittedName>
        <fullName evidence="3">Beta-lactamase-like protein</fullName>
    </submittedName>
</protein>
<comment type="caution">
    <text evidence="3">The sequence shown here is derived from an EMBL/GenBank/DDBJ whole genome shotgun (WGS) entry which is preliminary data.</text>
</comment>
<name>A0A9P9DSP4_9HYPO</name>
<dbReference type="GO" id="GO:0070813">
    <property type="term" value="P:hydrogen sulfide metabolic process"/>
    <property type="evidence" value="ECO:0007669"/>
    <property type="project" value="TreeGrafter"/>
</dbReference>
<dbReference type="FunFam" id="3.60.15.10:FF:000033">
    <property type="entry name" value="MBL fold metallo-hydrolase"/>
    <property type="match status" value="1"/>
</dbReference>
<sequence>MPAEAIIIHNIFEPKTATWQYIVADPKTKYAVIIDPVLDFDPVKNTLTTESADHLLSVAKEHNFVVVKILETHVHADHITASNYLQLKLSVSQDFRPDICIGKRVGQTQDHFGQRYGIPESEYKGAFDKLFDDDETFSIGDLQAKAIHLPGHTPDHLGYIIGENVFCGDSLFNPDVGSARCDFPGGDASTLYASVRKMLSLPDDFKIWTGHDYPPGGADGRAEPLAATTVSEQNKTNKHLKNEVLEKEFVQWRTQRDAGLATPRLLHQSLQMNIRAGKLPAKSTSGDMLLHLPLHPGWE</sequence>
<dbReference type="InterPro" id="IPR051682">
    <property type="entry name" value="Mito_Persulfide_Diox"/>
</dbReference>
<dbReference type="InterPro" id="IPR044528">
    <property type="entry name" value="POD-like_MBL-fold"/>
</dbReference>
<evidence type="ECO:0000313" key="4">
    <source>
        <dbReference type="Proteomes" id="UP000738349"/>
    </source>
</evidence>
<dbReference type="SMART" id="SM00849">
    <property type="entry name" value="Lactamase_B"/>
    <property type="match status" value="1"/>
</dbReference>
<reference evidence="3" key="1">
    <citation type="journal article" date="2021" name="Nat. Commun.">
        <title>Genetic determinants of endophytism in the Arabidopsis root mycobiome.</title>
        <authorList>
            <person name="Mesny F."/>
            <person name="Miyauchi S."/>
            <person name="Thiergart T."/>
            <person name="Pickel B."/>
            <person name="Atanasova L."/>
            <person name="Karlsson M."/>
            <person name="Huettel B."/>
            <person name="Barry K.W."/>
            <person name="Haridas S."/>
            <person name="Chen C."/>
            <person name="Bauer D."/>
            <person name="Andreopoulos W."/>
            <person name="Pangilinan J."/>
            <person name="LaButti K."/>
            <person name="Riley R."/>
            <person name="Lipzen A."/>
            <person name="Clum A."/>
            <person name="Drula E."/>
            <person name="Henrissat B."/>
            <person name="Kohler A."/>
            <person name="Grigoriev I.V."/>
            <person name="Martin F.M."/>
            <person name="Hacquard S."/>
        </authorList>
    </citation>
    <scope>NUCLEOTIDE SEQUENCE</scope>
    <source>
        <strain evidence="3">MPI-CAGE-AT-0147</strain>
    </source>
</reference>
<dbReference type="SUPFAM" id="SSF56281">
    <property type="entry name" value="Metallo-hydrolase/oxidoreductase"/>
    <property type="match status" value="1"/>
</dbReference>
<dbReference type="OrthoDB" id="449487at2759"/>
<evidence type="ECO:0000256" key="1">
    <source>
        <dbReference type="ARBA" id="ARBA00022723"/>
    </source>
</evidence>
<dbReference type="GO" id="GO:0006749">
    <property type="term" value="P:glutathione metabolic process"/>
    <property type="evidence" value="ECO:0007669"/>
    <property type="project" value="InterPro"/>
</dbReference>
<dbReference type="InterPro" id="IPR036866">
    <property type="entry name" value="RibonucZ/Hydroxyglut_hydro"/>
</dbReference>
<feature type="domain" description="Metallo-beta-lactamase" evidence="2">
    <location>
        <begin position="17"/>
        <end position="211"/>
    </location>
</feature>
<evidence type="ECO:0000259" key="2">
    <source>
        <dbReference type="SMART" id="SM00849"/>
    </source>
</evidence>
<dbReference type="InterPro" id="IPR001279">
    <property type="entry name" value="Metallo-B-lactamas"/>
</dbReference>
<keyword evidence="1" id="KW-0479">Metal-binding</keyword>
<accession>A0A9P9DSP4</accession>
<dbReference type="Pfam" id="PF00753">
    <property type="entry name" value="Lactamase_B"/>
    <property type="match status" value="1"/>
</dbReference>
<dbReference type="Gene3D" id="3.60.15.10">
    <property type="entry name" value="Ribonuclease Z/Hydroxyacylglutathione hydrolase-like"/>
    <property type="match status" value="1"/>
</dbReference>
<dbReference type="CDD" id="cd07724">
    <property type="entry name" value="POD-like_MBL-fold"/>
    <property type="match status" value="1"/>
</dbReference>
<evidence type="ECO:0000313" key="3">
    <source>
        <dbReference type="EMBL" id="KAH7125910.1"/>
    </source>
</evidence>
<gene>
    <name evidence="3" type="ORF">EDB81DRAFT_910605</name>
</gene>
<dbReference type="GO" id="GO:0050313">
    <property type="term" value="F:sulfur dioxygenase activity"/>
    <property type="evidence" value="ECO:0007669"/>
    <property type="project" value="InterPro"/>
</dbReference>
<proteinExistence type="predicted"/>
<dbReference type="EMBL" id="JAGMUV010000020">
    <property type="protein sequence ID" value="KAH7125910.1"/>
    <property type="molecule type" value="Genomic_DNA"/>
</dbReference>